<dbReference type="Pfam" id="PF00419">
    <property type="entry name" value="Fimbrial"/>
    <property type="match status" value="1"/>
</dbReference>
<keyword evidence="2 4" id="KW-0732">Signal</keyword>
<evidence type="ECO:0000256" key="2">
    <source>
        <dbReference type="ARBA" id="ARBA00022729"/>
    </source>
</evidence>
<evidence type="ECO:0000313" key="6">
    <source>
        <dbReference type="EMBL" id="XDU70675.1"/>
    </source>
</evidence>
<reference evidence="6" key="1">
    <citation type="submission" date="2024-07" db="EMBL/GenBank/DDBJ databases">
        <authorList>
            <person name="Biller S.J."/>
        </authorList>
    </citation>
    <scope>NUCLEOTIDE SEQUENCE</scope>
    <source>
        <strain evidence="6">WC2420</strain>
    </source>
</reference>
<comment type="subcellular location">
    <subcellularLocation>
        <location evidence="1">Fimbrium</location>
    </subcellularLocation>
</comment>
<gene>
    <name evidence="6" type="ORF">AB3G37_13890</name>
</gene>
<dbReference type="InterPro" id="IPR008966">
    <property type="entry name" value="Adhesion_dom_sf"/>
</dbReference>
<feature type="chain" id="PRO_5044203081" evidence="4">
    <location>
        <begin position="23"/>
        <end position="340"/>
    </location>
</feature>
<protein>
    <submittedName>
        <fullName evidence="6">Fimbrial protein</fullName>
    </submittedName>
</protein>
<dbReference type="Gene3D" id="2.60.40.1090">
    <property type="entry name" value="Fimbrial-type adhesion domain"/>
    <property type="match status" value="1"/>
</dbReference>
<sequence>MKNFLHNIIFLISTLFSMNAFAMHCTADVGTYIYDYTTSIMSSANTIGFSTPWITHYSGGRYRLAGGCTNQTTYYSGLPSGSMTLSSREGDGTNWYNLADNDYLQVAVQIGVFNRFSGSNPFNNVPFIDVSDNCSQFCPWSSITSSGSRVNIKLRIKKKFVGPSFIVNEPIAYVYGNQGGPGLGPGQPLAQINLNATMTVPQSCTINAGTVVEFNFGNISAQSFAVAGAGQKPSNANTLEKSIGIACNDISAQTTMTLRLEASNVSGNAVVSNNPDVGFILANSAGTPLTPNNTHSVIPFRLDDNSRANISLESWPISVTGNQPAAGPVTAIGYLRIDFQ</sequence>
<dbReference type="GO" id="GO:0043709">
    <property type="term" value="P:cell adhesion involved in single-species biofilm formation"/>
    <property type="evidence" value="ECO:0007669"/>
    <property type="project" value="TreeGrafter"/>
</dbReference>
<keyword evidence="3" id="KW-0281">Fimbrium</keyword>
<dbReference type="InterPro" id="IPR036937">
    <property type="entry name" value="Adhesion_dom_fimbrial_sf"/>
</dbReference>
<dbReference type="GO" id="GO:0009289">
    <property type="term" value="C:pilus"/>
    <property type="evidence" value="ECO:0007669"/>
    <property type="project" value="UniProtKB-SubCell"/>
</dbReference>
<dbReference type="SUPFAM" id="SSF49401">
    <property type="entry name" value="Bacterial adhesins"/>
    <property type="match status" value="1"/>
</dbReference>
<proteinExistence type="predicted"/>
<dbReference type="PANTHER" id="PTHR33420">
    <property type="entry name" value="FIMBRIAL SUBUNIT ELFA-RELATED"/>
    <property type="match status" value="1"/>
</dbReference>
<dbReference type="InterPro" id="IPR000259">
    <property type="entry name" value="Adhesion_dom_fimbrial"/>
</dbReference>
<feature type="signal peptide" evidence="4">
    <location>
        <begin position="1"/>
        <end position="22"/>
    </location>
</feature>
<feature type="domain" description="Fimbrial-type adhesion" evidence="5">
    <location>
        <begin position="192"/>
        <end position="340"/>
    </location>
</feature>
<evidence type="ECO:0000259" key="5">
    <source>
        <dbReference type="Pfam" id="PF00419"/>
    </source>
</evidence>
<accession>A0AB39VLI3</accession>
<dbReference type="AlphaFoldDB" id="A0AB39VLI3"/>
<dbReference type="InterPro" id="IPR050263">
    <property type="entry name" value="Bact_Fimbrial_Adh_Pro"/>
</dbReference>
<dbReference type="RefSeq" id="WP_369788158.1">
    <property type="nucleotide sequence ID" value="NZ_CP165628.1"/>
</dbReference>
<evidence type="ECO:0000256" key="4">
    <source>
        <dbReference type="SAM" id="SignalP"/>
    </source>
</evidence>
<organism evidence="6">
    <name type="scientific">Rouxiella sp. WC2420</name>
    <dbReference type="NCBI Taxonomy" id="3234145"/>
    <lineage>
        <taxon>Bacteria</taxon>
        <taxon>Pseudomonadati</taxon>
        <taxon>Pseudomonadota</taxon>
        <taxon>Gammaproteobacteria</taxon>
        <taxon>Enterobacterales</taxon>
        <taxon>Yersiniaceae</taxon>
        <taxon>Rouxiella</taxon>
    </lineage>
</organism>
<dbReference type="PANTHER" id="PTHR33420:SF31">
    <property type="entry name" value="TYPE 1 FIMBRIN D-MANNOSE SPECIFIC ADHESIN"/>
    <property type="match status" value="1"/>
</dbReference>
<dbReference type="EMBL" id="CP165628">
    <property type="protein sequence ID" value="XDU70675.1"/>
    <property type="molecule type" value="Genomic_DNA"/>
</dbReference>
<name>A0AB39VLI3_9GAMM</name>
<evidence type="ECO:0000256" key="3">
    <source>
        <dbReference type="ARBA" id="ARBA00023263"/>
    </source>
</evidence>
<evidence type="ECO:0000256" key="1">
    <source>
        <dbReference type="ARBA" id="ARBA00004561"/>
    </source>
</evidence>